<dbReference type="InterPro" id="IPR011146">
    <property type="entry name" value="HIT-like"/>
</dbReference>
<sequence length="273" mass="28013">MRYVGGGGAETGCLFCTRLAADDDVRSLIVHRGERAFAILNLFPYNTGHLMLVPNDHVASPEGADPAAMTEIAALLPPVLRALRRVFGCDGFNVGLNVGNVAGAGVADHLHQHVVPRWTGDANFMPILAATMVLPELIPVTFAKIRAELGRELAPPGTQPAVVAVLLSADHGGVFLPSPGDRLPSAPAGHGEPLWRAAVRALGDDAPSAELVGWAGPTRATPGGVAALAFRAGATGAGGYVRIEEATELLVSDTDRAAVVSAVANLAPSVAAP</sequence>
<evidence type="ECO:0000256" key="3">
    <source>
        <dbReference type="PIRSR" id="PIRSR639383-2"/>
    </source>
</evidence>
<organism evidence="6">
    <name type="scientific">uncultured Thermomicrobiales bacterium</name>
    <dbReference type="NCBI Taxonomy" id="1645740"/>
    <lineage>
        <taxon>Bacteria</taxon>
        <taxon>Pseudomonadati</taxon>
        <taxon>Thermomicrobiota</taxon>
        <taxon>Thermomicrobia</taxon>
        <taxon>Thermomicrobiales</taxon>
        <taxon>environmental samples</taxon>
    </lineage>
</organism>
<dbReference type="PROSITE" id="PS51084">
    <property type="entry name" value="HIT_2"/>
    <property type="match status" value="1"/>
</dbReference>
<dbReference type="CDD" id="cd01275">
    <property type="entry name" value="FHIT"/>
    <property type="match status" value="1"/>
</dbReference>
<evidence type="ECO:0000256" key="4">
    <source>
        <dbReference type="PROSITE-ProRule" id="PRU00464"/>
    </source>
</evidence>
<dbReference type="Gene3D" id="3.30.428.10">
    <property type="entry name" value="HIT-like"/>
    <property type="match status" value="1"/>
</dbReference>
<evidence type="ECO:0000256" key="2">
    <source>
        <dbReference type="PIRSR" id="PIRSR639383-1"/>
    </source>
</evidence>
<evidence type="ECO:0000256" key="1">
    <source>
        <dbReference type="ARBA" id="ARBA00022741"/>
    </source>
</evidence>
<feature type="domain" description="HIT" evidence="5">
    <location>
        <begin position="14"/>
        <end position="124"/>
    </location>
</feature>
<feature type="binding site" evidence="3">
    <location>
        <position position="113"/>
    </location>
    <ligand>
        <name>substrate</name>
    </ligand>
</feature>
<feature type="binding site" evidence="3">
    <location>
        <position position="41"/>
    </location>
    <ligand>
        <name>substrate</name>
    </ligand>
</feature>
<proteinExistence type="predicted"/>
<reference evidence="6" key="1">
    <citation type="submission" date="2020-02" db="EMBL/GenBank/DDBJ databases">
        <authorList>
            <person name="Meier V. D."/>
        </authorList>
    </citation>
    <scope>NUCLEOTIDE SEQUENCE</scope>
    <source>
        <strain evidence="6">AVDCRST_MAG73</strain>
    </source>
</reference>
<keyword evidence="1" id="KW-0547">Nucleotide-binding</keyword>
<feature type="short sequence motif" description="Histidine triad motif" evidence="4">
    <location>
        <begin position="109"/>
        <end position="113"/>
    </location>
</feature>
<dbReference type="EMBL" id="CADCWE010000047">
    <property type="protein sequence ID" value="CAA9529818.1"/>
    <property type="molecule type" value="Genomic_DNA"/>
</dbReference>
<dbReference type="PANTHER" id="PTHR42997:SF1">
    <property type="entry name" value="AP-4-A PHOSPHORYLASE"/>
    <property type="match status" value="1"/>
</dbReference>
<gene>
    <name evidence="6" type="ORF">AVDCRST_MAG73-841</name>
</gene>
<dbReference type="InterPro" id="IPR039383">
    <property type="entry name" value="FHIT"/>
</dbReference>
<name>A0A6J4TRE3_9BACT</name>
<dbReference type="PANTHER" id="PTHR42997">
    <property type="entry name" value="HIT FAMILY HYDROLASE"/>
    <property type="match status" value="1"/>
</dbReference>
<feature type="binding site" evidence="3">
    <location>
        <begin position="103"/>
        <end position="106"/>
    </location>
    <ligand>
        <name>substrate</name>
    </ligand>
</feature>
<evidence type="ECO:0000313" key="6">
    <source>
        <dbReference type="EMBL" id="CAA9529818.1"/>
    </source>
</evidence>
<dbReference type="GO" id="GO:0003824">
    <property type="term" value="F:catalytic activity"/>
    <property type="evidence" value="ECO:0007669"/>
    <property type="project" value="InterPro"/>
</dbReference>
<evidence type="ECO:0000259" key="5">
    <source>
        <dbReference type="PROSITE" id="PS51084"/>
    </source>
</evidence>
<feature type="active site" description="Tele-AMP-histidine intermediate" evidence="2">
    <location>
        <position position="111"/>
    </location>
</feature>
<accession>A0A6J4TRE3</accession>
<dbReference type="InterPro" id="IPR052908">
    <property type="entry name" value="AP-4-A_phosphorylase"/>
</dbReference>
<dbReference type="AlphaFoldDB" id="A0A6J4TRE3"/>
<dbReference type="GO" id="GO:0000166">
    <property type="term" value="F:nucleotide binding"/>
    <property type="evidence" value="ECO:0007669"/>
    <property type="project" value="UniProtKB-KW"/>
</dbReference>
<protein>
    <submittedName>
        <fullName evidence="6">FIG049476: HIT family protein</fullName>
    </submittedName>
</protein>
<dbReference type="InterPro" id="IPR036265">
    <property type="entry name" value="HIT-like_sf"/>
</dbReference>
<dbReference type="Pfam" id="PF01230">
    <property type="entry name" value="HIT"/>
    <property type="match status" value="1"/>
</dbReference>
<dbReference type="SUPFAM" id="SSF54197">
    <property type="entry name" value="HIT-like"/>
    <property type="match status" value="1"/>
</dbReference>